<organism evidence="3">
    <name type="scientific">Acromyrmex echinatior</name>
    <name type="common">Panamanian leafcutter ant</name>
    <name type="synonym">Acromyrmex octospinosus echinatior</name>
    <dbReference type="NCBI Taxonomy" id="103372"/>
    <lineage>
        <taxon>Eukaryota</taxon>
        <taxon>Metazoa</taxon>
        <taxon>Ecdysozoa</taxon>
        <taxon>Arthropoda</taxon>
        <taxon>Hexapoda</taxon>
        <taxon>Insecta</taxon>
        <taxon>Pterygota</taxon>
        <taxon>Neoptera</taxon>
        <taxon>Endopterygota</taxon>
        <taxon>Hymenoptera</taxon>
        <taxon>Apocrita</taxon>
        <taxon>Aculeata</taxon>
        <taxon>Formicoidea</taxon>
        <taxon>Formicidae</taxon>
        <taxon>Myrmicinae</taxon>
        <taxon>Acromyrmex</taxon>
    </lineage>
</organism>
<accession>F4X681</accession>
<dbReference type="AlphaFoldDB" id="F4X681"/>
<feature type="region of interest" description="Disordered" evidence="1">
    <location>
        <begin position="19"/>
        <end position="39"/>
    </location>
</feature>
<dbReference type="InParanoid" id="F4X681"/>
<keyword evidence="3" id="KW-1185">Reference proteome</keyword>
<sequence length="89" mass="10325">MEHTCLFSDEIFNSATLRESVKRSGETVETNTERDETPDGEFYMRDQKRLPATVEETEEIEEIENSPGGIRRLPLHWLHSTPRDTATEM</sequence>
<name>F4X681_ACREC</name>
<dbReference type="Proteomes" id="UP000007755">
    <property type="component" value="Unassembled WGS sequence"/>
</dbReference>
<evidence type="ECO:0000313" key="3">
    <source>
        <dbReference type="Proteomes" id="UP000007755"/>
    </source>
</evidence>
<protein>
    <submittedName>
        <fullName evidence="2">Uncharacterized protein</fullName>
    </submittedName>
</protein>
<evidence type="ECO:0000256" key="1">
    <source>
        <dbReference type="SAM" id="MobiDB-lite"/>
    </source>
</evidence>
<dbReference type="EMBL" id="GL888788">
    <property type="protein sequence ID" value="EGI58050.1"/>
    <property type="molecule type" value="Genomic_DNA"/>
</dbReference>
<feature type="region of interest" description="Disordered" evidence="1">
    <location>
        <begin position="52"/>
        <end position="89"/>
    </location>
</feature>
<reference evidence="2" key="1">
    <citation type="submission" date="2011-02" db="EMBL/GenBank/DDBJ databases">
        <title>The genome of the leaf-cutting ant Acromyrmex echinatior suggests key adaptations to social evolution and fungus farming.</title>
        <authorList>
            <person name="Nygaard S."/>
            <person name="Zhang G."/>
        </authorList>
    </citation>
    <scope>NUCLEOTIDE SEQUENCE</scope>
</reference>
<proteinExistence type="predicted"/>
<feature type="compositionally biased region" description="Acidic residues" evidence="1">
    <location>
        <begin position="55"/>
        <end position="64"/>
    </location>
</feature>
<evidence type="ECO:0000313" key="2">
    <source>
        <dbReference type="EMBL" id="EGI58050.1"/>
    </source>
</evidence>
<gene>
    <name evidence="2" type="ORF">G5I_13890</name>
</gene>